<reference evidence="3" key="1">
    <citation type="submission" date="2016-11" db="EMBL/GenBank/DDBJ databases">
        <authorList>
            <person name="Varghese N."/>
            <person name="Submissions S."/>
        </authorList>
    </citation>
    <scope>NUCLEOTIDE SEQUENCE [LARGE SCALE GENOMIC DNA]</scope>
    <source>
        <strain evidence="3">DSM 6637</strain>
    </source>
</reference>
<organism evidence="2 3">
    <name type="scientific">Paracoccus solventivorans</name>
    <dbReference type="NCBI Taxonomy" id="53463"/>
    <lineage>
        <taxon>Bacteria</taxon>
        <taxon>Pseudomonadati</taxon>
        <taxon>Pseudomonadota</taxon>
        <taxon>Alphaproteobacteria</taxon>
        <taxon>Rhodobacterales</taxon>
        <taxon>Paracoccaceae</taxon>
        <taxon>Paracoccus</taxon>
    </lineage>
</organism>
<evidence type="ECO:0000313" key="2">
    <source>
        <dbReference type="EMBL" id="SHM60486.1"/>
    </source>
</evidence>
<feature type="region of interest" description="Disordered" evidence="1">
    <location>
        <begin position="172"/>
        <end position="218"/>
    </location>
</feature>
<feature type="compositionally biased region" description="Basic residues" evidence="1">
    <location>
        <begin position="116"/>
        <end position="127"/>
    </location>
</feature>
<feature type="region of interest" description="Disordered" evidence="1">
    <location>
        <begin position="24"/>
        <end position="136"/>
    </location>
</feature>
<dbReference type="AlphaFoldDB" id="A0A1M7K5F4"/>
<sequence length="218" mass="23406">MPRLIHPAASPAKILPAALTERRRDVADRAKQNQGIVPGRFEAAPPPKLGSISVNGVDHQRPPADQRSGLNAALEGMLHKAGPDAQPCPSGVGRELAEQHARDRIRRLPRPDRARQNRRQHTGRRKAVVADHAPGLMNDENGSEALLLIGKGARLQPVGKSLLATGELGHIVSGGKRFGTRKEQGLTASPRSRAPTARDASGLRPSPERERQDAPAHP</sequence>
<dbReference type="EMBL" id="FRCK01000017">
    <property type="protein sequence ID" value="SHM60486.1"/>
    <property type="molecule type" value="Genomic_DNA"/>
</dbReference>
<evidence type="ECO:0000256" key="1">
    <source>
        <dbReference type="SAM" id="MobiDB-lite"/>
    </source>
</evidence>
<keyword evidence="3" id="KW-1185">Reference proteome</keyword>
<gene>
    <name evidence="2" type="ORF">SAMN05444389_1174</name>
</gene>
<accession>A0A1M7K5F4</accession>
<feature type="compositionally biased region" description="Basic and acidic residues" evidence="1">
    <location>
        <begin position="206"/>
        <end position="218"/>
    </location>
</feature>
<name>A0A1M7K5F4_9RHOB</name>
<dbReference type="STRING" id="53463.SAMN05444389_1174"/>
<protein>
    <submittedName>
        <fullName evidence="2">Uncharacterized protein</fullName>
    </submittedName>
</protein>
<proteinExistence type="predicted"/>
<evidence type="ECO:0000313" key="3">
    <source>
        <dbReference type="Proteomes" id="UP000184444"/>
    </source>
</evidence>
<dbReference type="Proteomes" id="UP000184444">
    <property type="component" value="Unassembled WGS sequence"/>
</dbReference>